<accession>A0A150S7G9</accession>
<proteinExistence type="predicted"/>
<dbReference type="Proteomes" id="UP000075635">
    <property type="component" value="Unassembled WGS sequence"/>
</dbReference>
<keyword evidence="1" id="KW-0732">Signal</keyword>
<comment type="caution">
    <text evidence="2">The sequence shown here is derived from an EMBL/GenBank/DDBJ whole genome shotgun (WGS) entry which is preliminary data.</text>
</comment>
<reference evidence="2 3" key="1">
    <citation type="submission" date="2014-02" db="EMBL/GenBank/DDBJ databases">
        <title>The small core and large imbalanced accessory genome model reveals a collaborative survival strategy of Sorangium cellulosum strains in nature.</title>
        <authorList>
            <person name="Han K."/>
            <person name="Peng R."/>
            <person name="Blom J."/>
            <person name="Li Y.-Z."/>
        </authorList>
    </citation>
    <scope>NUCLEOTIDE SEQUENCE [LARGE SCALE GENOMIC DNA]</scope>
    <source>
        <strain evidence="2 3">So0011-07</strain>
    </source>
</reference>
<protein>
    <recommendedName>
        <fullName evidence="4">Secreted protein</fullName>
    </recommendedName>
</protein>
<sequence length="611" mass="65112">MRDSRTLLSIAVASLLSLSAAAAQADVTIDEVQASDGATAPRGDLIVAGDTLLVRVHASSDKGIYRVFAELEGVTIRLSPIGGDRFEGRFDISDLAYGPHALTISAYDRWGDGSTVERTVERASDAVTPVLWLSSPRPHSVVAGNAPLDARCLATPTEECQSLCVEIRGRTHTASACNERSESSPPGTLKLLTRPFAAFEAGEELTVTISGNAGAGTSVTTTVGPIYVESSPKLTAVERAPGAILDFDAARVLFLDRYDQLGVLDRATQQVSWIATLPPDPPGSDPTYGALTPSGAVVQSATDRIYTAVGDAWTRISRGRLDAVNGDRLVWTSHNEGRAYLHTISTGLNQSIWYSADTASPFQSDITAAGDVYYGTYDEPWIRRLLAGRLGDHPGNLQRPISDGANVVGRWWDGRTSSSYLYTADGEEVSLGDSISGNSAGLLLHAGHVGFLRSDGAVNQVWLRTADGEQHQLSDFDSSSLFDQQKLRVGHDGISDAGDEVVFLNDGKRYIGRPGAAPEEVSSDLGHARWADGSWYVTIGNTLFQVAEGDAEIIEVPGEGLRVSLEGPDRFQEAVVSPLVGEALERPARLKRLEPDALPDLSGIDGSTDLA</sequence>
<evidence type="ECO:0000313" key="3">
    <source>
        <dbReference type="Proteomes" id="UP000075635"/>
    </source>
</evidence>
<feature type="chain" id="PRO_5007568565" description="Secreted protein" evidence="1">
    <location>
        <begin position="26"/>
        <end position="611"/>
    </location>
</feature>
<evidence type="ECO:0008006" key="4">
    <source>
        <dbReference type="Google" id="ProtNLM"/>
    </source>
</evidence>
<dbReference type="AlphaFoldDB" id="A0A150S7G9"/>
<dbReference type="EMBL" id="JEMB01001348">
    <property type="protein sequence ID" value="KYF88371.1"/>
    <property type="molecule type" value="Genomic_DNA"/>
</dbReference>
<feature type="signal peptide" evidence="1">
    <location>
        <begin position="1"/>
        <end position="25"/>
    </location>
</feature>
<feature type="non-terminal residue" evidence="2">
    <location>
        <position position="611"/>
    </location>
</feature>
<organism evidence="2 3">
    <name type="scientific">Sorangium cellulosum</name>
    <name type="common">Polyangium cellulosum</name>
    <dbReference type="NCBI Taxonomy" id="56"/>
    <lineage>
        <taxon>Bacteria</taxon>
        <taxon>Pseudomonadati</taxon>
        <taxon>Myxococcota</taxon>
        <taxon>Polyangia</taxon>
        <taxon>Polyangiales</taxon>
        <taxon>Polyangiaceae</taxon>
        <taxon>Sorangium</taxon>
    </lineage>
</organism>
<evidence type="ECO:0000313" key="2">
    <source>
        <dbReference type="EMBL" id="KYF88371.1"/>
    </source>
</evidence>
<gene>
    <name evidence="2" type="ORF">BE17_39120</name>
</gene>
<evidence type="ECO:0000256" key="1">
    <source>
        <dbReference type="SAM" id="SignalP"/>
    </source>
</evidence>
<name>A0A150S7G9_SORCE</name>